<dbReference type="Proteomes" id="UP000636479">
    <property type="component" value="Unassembled WGS sequence"/>
</dbReference>
<proteinExistence type="predicted"/>
<dbReference type="EMBL" id="JACAZF010000012">
    <property type="protein sequence ID" value="KAF7292119.1"/>
    <property type="molecule type" value="Genomic_DNA"/>
</dbReference>
<dbReference type="RefSeq" id="XP_037214846.1">
    <property type="nucleotide sequence ID" value="XM_037368878.1"/>
</dbReference>
<keyword evidence="2" id="KW-1185">Reference proteome</keyword>
<dbReference type="AlphaFoldDB" id="A0A8H6VXT4"/>
<evidence type="ECO:0000313" key="2">
    <source>
        <dbReference type="Proteomes" id="UP000636479"/>
    </source>
</evidence>
<organism evidence="1 2">
    <name type="scientific">Mycena indigotica</name>
    <dbReference type="NCBI Taxonomy" id="2126181"/>
    <lineage>
        <taxon>Eukaryota</taxon>
        <taxon>Fungi</taxon>
        <taxon>Dikarya</taxon>
        <taxon>Basidiomycota</taxon>
        <taxon>Agaricomycotina</taxon>
        <taxon>Agaricomycetes</taxon>
        <taxon>Agaricomycetidae</taxon>
        <taxon>Agaricales</taxon>
        <taxon>Marasmiineae</taxon>
        <taxon>Mycenaceae</taxon>
        <taxon>Mycena</taxon>
    </lineage>
</organism>
<dbReference type="OrthoDB" id="3232941at2759"/>
<comment type="caution">
    <text evidence="1">The sequence shown here is derived from an EMBL/GenBank/DDBJ whole genome shotgun (WGS) entry which is preliminary data.</text>
</comment>
<gene>
    <name evidence="1" type="ORF">MIND_01238900</name>
</gene>
<evidence type="ECO:0000313" key="1">
    <source>
        <dbReference type="EMBL" id="KAF7292119.1"/>
    </source>
</evidence>
<protein>
    <submittedName>
        <fullName evidence="1">Uncharacterized protein</fullName>
    </submittedName>
</protein>
<accession>A0A8H6VXT4</accession>
<sequence>MDGTEDERKREIDARFKALPCHPTLRHFTNGTSVIKQWTGSEYRSLAKTFLGVVHDAVDEKVAAVTRHFLDFMGYAHLQVHTDDSLAAMKEAWTAMHKDIEVFKRLGPERTDFNIPKFHNIRHHMESIRLLGTEDGH</sequence>
<dbReference type="GeneID" id="59351394"/>
<reference evidence="1" key="1">
    <citation type="submission" date="2020-05" db="EMBL/GenBank/DDBJ databases">
        <title>Mycena genomes resolve the evolution of fungal bioluminescence.</title>
        <authorList>
            <person name="Tsai I.J."/>
        </authorList>
    </citation>
    <scope>NUCLEOTIDE SEQUENCE</scope>
    <source>
        <strain evidence="1">171206Taipei</strain>
    </source>
</reference>
<name>A0A8H6VXT4_9AGAR</name>